<accession>A0ACB7G9X1</accession>
<gene>
    <name evidence="1" type="ORF">MANES_15G030550v8</name>
</gene>
<protein>
    <submittedName>
        <fullName evidence="1">Uncharacterized protein</fullName>
    </submittedName>
</protein>
<comment type="caution">
    <text evidence="1">The sequence shown here is derived from an EMBL/GenBank/DDBJ whole genome shotgun (WGS) entry which is preliminary data.</text>
</comment>
<reference evidence="2" key="1">
    <citation type="journal article" date="2016" name="Nat. Biotechnol.">
        <title>Sequencing wild and cultivated cassava and related species reveals extensive interspecific hybridization and genetic diversity.</title>
        <authorList>
            <person name="Bredeson J.V."/>
            <person name="Lyons J.B."/>
            <person name="Prochnik S.E."/>
            <person name="Wu G.A."/>
            <person name="Ha C.M."/>
            <person name="Edsinger-Gonzales E."/>
            <person name="Grimwood J."/>
            <person name="Schmutz J."/>
            <person name="Rabbi I.Y."/>
            <person name="Egesi C."/>
            <person name="Nauluvula P."/>
            <person name="Lebot V."/>
            <person name="Ndunguru J."/>
            <person name="Mkamilo G."/>
            <person name="Bart R.S."/>
            <person name="Setter T.L."/>
            <person name="Gleadow R.M."/>
            <person name="Kulakow P."/>
            <person name="Ferguson M.E."/>
            <person name="Rounsley S."/>
            <person name="Rokhsar D.S."/>
        </authorList>
    </citation>
    <scope>NUCLEOTIDE SEQUENCE [LARGE SCALE GENOMIC DNA]</scope>
    <source>
        <strain evidence="2">cv. AM560-2</strain>
    </source>
</reference>
<sequence length="115" mass="12879">MMEACSCIVVVSFLSVAGVLRPLYQLQEGVQTCVEESLPCVFMACLYQGMPSLDDHQLLLIHLTPTKDCILLLSLRIISENLVFTFKLFSSIQAQNESNGRLAWRGGLTRPYVRV</sequence>
<proteinExistence type="predicted"/>
<keyword evidence="2" id="KW-1185">Reference proteome</keyword>
<evidence type="ECO:0000313" key="1">
    <source>
        <dbReference type="EMBL" id="KAG8636726.1"/>
    </source>
</evidence>
<evidence type="ECO:0000313" key="2">
    <source>
        <dbReference type="Proteomes" id="UP000091857"/>
    </source>
</evidence>
<name>A0ACB7G9X1_MANES</name>
<dbReference type="EMBL" id="CM004401">
    <property type="protein sequence ID" value="KAG8636726.1"/>
    <property type="molecule type" value="Genomic_DNA"/>
</dbReference>
<organism evidence="1 2">
    <name type="scientific">Manihot esculenta</name>
    <name type="common">Cassava</name>
    <name type="synonym">Jatropha manihot</name>
    <dbReference type="NCBI Taxonomy" id="3983"/>
    <lineage>
        <taxon>Eukaryota</taxon>
        <taxon>Viridiplantae</taxon>
        <taxon>Streptophyta</taxon>
        <taxon>Embryophyta</taxon>
        <taxon>Tracheophyta</taxon>
        <taxon>Spermatophyta</taxon>
        <taxon>Magnoliopsida</taxon>
        <taxon>eudicotyledons</taxon>
        <taxon>Gunneridae</taxon>
        <taxon>Pentapetalae</taxon>
        <taxon>rosids</taxon>
        <taxon>fabids</taxon>
        <taxon>Malpighiales</taxon>
        <taxon>Euphorbiaceae</taxon>
        <taxon>Crotonoideae</taxon>
        <taxon>Manihoteae</taxon>
        <taxon>Manihot</taxon>
    </lineage>
</organism>
<dbReference type="Proteomes" id="UP000091857">
    <property type="component" value="Chromosome 15"/>
</dbReference>